<evidence type="ECO:0000313" key="12">
    <source>
        <dbReference type="Proteomes" id="UP000276133"/>
    </source>
</evidence>
<dbReference type="FunFam" id="1.20.5.110:FF:000007">
    <property type="entry name" value="Synaptosomal-associated protein"/>
    <property type="match status" value="1"/>
</dbReference>
<dbReference type="GO" id="GO:0005886">
    <property type="term" value="C:plasma membrane"/>
    <property type="evidence" value="ECO:0007669"/>
    <property type="project" value="TreeGrafter"/>
</dbReference>
<evidence type="ECO:0000256" key="6">
    <source>
        <dbReference type="ARBA" id="ARBA00034102"/>
    </source>
</evidence>
<sequence length="224" mass="24935">MRSKGKEGAAEEPGVKLGADGKPIPLTETEQIQLQIESGASESLESTRRMVQMLDESKEAGIKTLVMLDEQGEQLDRIEEGADRINKEMKEAEKNLEGLEQCCGLCVLPWKKIKSFEKGDEYNKTWKANEDGKLNQNGPRRIVGDSGPAGKGFVNRITNDAREDEMDENLVQVSSMIGNLRNMAIDMGNEIEQQNQLIGRVQDKTVSNTTRVETANKRANKLLK</sequence>
<evidence type="ECO:0000256" key="1">
    <source>
        <dbReference type="ARBA" id="ARBA00009480"/>
    </source>
</evidence>
<evidence type="ECO:0000256" key="5">
    <source>
        <dbReference type="ARBA" id="ARBA00023054"/>
    </source>
</evidence>
<keyword evidence="2" id="KW-0771">Synaptosome</keyword>
<dbReference type="PANTHER" id="PTHR19305:SF14">
    <property type="entry name" value="SYNAPTOSOMAL-ASSOCIATED PROTEIN-RELATED"/>
    <property type="match status" value="1"/>
</dbReference>
<dbReference type="PROSITE" id="PS50192">
    <property type="entry name" value="T_SNARE"/>
    <property type="match status" value="2"/>
</dbReference>
<comment type="caution">
    <text evidence="11">The sequence shown here is derived from an EMBL/GenBank/DDBJ whole genome shotgun (WGS) entry which is preliminary data.</text>
</comment>
<dbReference type="InterPro" id="IPR000928">
    <property type="entry name" value="SNAP-25_dom"/>
</dbReference>
<evidence type="ECO:0000256" key="2">
    <source>
        <dbReference type="ARBA" id="ARBA00022599"/>
    </source>
</evidence>
<dbReference type="FunFam" id="1.20.5.110:FF:000018">
    <property type="entry name" value="Synaptosomal-associated protein"/>
    <property type="match status" value="1"/>
</dbReference>
<dbReference type="AlphaFoldDB" id="A0A3M7QBM3"/>
<dbReference type="SUPFAM" id="SSF58038">
    <property type="entry name" value="SNARE fusion complex"/>
    <property type="match status" value="2"/>
</dbReference>
<feature type="region of interest" description="Disordered" evidence="9">
    <location>
        <begin position="1"/>
        <end position="24"/>
    </location>
</feature>
<dbReference type="SMART" id="SM00397">
    <property type="entry name" value="t_SNARE"/>
    <property type="match status" value="2"/>
</dbReference>
<comment type="similarity">
    <text evidence="1 7">Belongs to the SNAP-25 family.</text>
</comment>
<dbReference type="GO" id="GO:0098793">
    <property type="term" value="C:presynapse"/>
    <property type="evidence" value="ECO:0007669"/>
    <property type="project" value="GOC"/>
</dbReference>
<dbReference type="CDD" id="cd15889">
    <property type="entry name" value="SNARE_SNAP25N_23N"/>
    <property type="match status" value="1"/>
</dbReference>
<dbReference type="GO" id="GO:0019905">
    <property type="term" value="F:syntaxin binding"/>
    <property type="evidence" value="ECO:0007669"/>
    <property type="project" value="TreeGrafter"/>
</dbReference>
<evidence type="ECO:0000313" key="11">
    <source>
        <dbReference type="EMBL" id="RNA08391.1"/>
    </source>
</evidence>
<dbReference type="GO" id="GO:0016082">
    <property type="term" value="P:synaptic vesicle priming"/>
    <property type="evidence" value="ECO:0007669"/>
    <property type="project" value="TreeGrafter"/>
</dbReference>
<keyword evidence="4" id="KW-0770">Synapse</keyword>
<dbReference type="PANTHER" id="PTHR19305">
    <property type="entry name" value="SYNAPTOSOMAL ASSOCIATED PROTEIN"/>
    <property type="match status" value="1"/>
</dbReference>
<feature type="domain" description="T-SNARE coiled-coil homology" evidence="10">
    <location>
        <begin position="37"/>
        <end position="99"/>
    </location>
</feature>
<dbReference type="STRING" id="10195.A0A3M7QBM3"/>
<keyword evidence="3" id="KW-0677">Repeat</keyword>
<accession>A0A3M7QBM3</accession>
<dbReference type="Proteomes" id="UP000276133">
    <property type="component" value="Unassembled WGS sequence"/>
</dbReference>
<gene>
    <name evidence="11" type="ORF">BpHYR1_001023</name>
</gene>
<dbReference type="Pfam" id="PF00835">
    <property type="entry name" value="SNAP-25"/>
    <property type="match status" value="1"/>
</dbReference>
<evidence type="ECO:0000256" key="8">
    <source>
        <dbReference type="SAM" id="Coils"/>
    </source>
</evidence>
<name>A0A3M7QBM3_BRAPC</name>
<comment type="subcellular location">
    <subcellularLocation>
        <location evidence="6">Synapse</location>
        <location evidence="6">Synaptosome</location>
    </subcellularLocation>
</comment>
<evidence type="ECO:0000256" key="4">
    <source>
        <dbReference type="ARBA" id="ARBA00023018"/>
    </source>
</evidence>
<proteinExistence type="inferred from homology"/>
<reference evidence="11 12" key="1">
    <citation type="journal article" date="2018" name="Sci. Rep.">
        <title>Genomic signatures of local adaptation to the degree of environmental predictability in rotifers.</title>
        <authorList>
            <person name="Franch-Gras L."/>
            <person name="Hahn C."/>
            <person name="Garcia-Roger E.M."/>
            <person name="Carmona M.J."/>
            <person name="Serra M."/>
            <person name="Gomez A."/>
        </authorList>
    </citation>
    <scope>NUCLEOTIDE SEQUENCE [LARGE SCALE GENOMIC DNA]</scope>
    <source>
        <strain evidence="11">HYR1</strain>
    </source>
</reference>
<feature type="coiled-coil region" evidence="8">
    <location>
        <begin position="68"/>
        <end position="102"/>
    </location>
</feature>
<protein>
    <recommendedName>
        <fullName evidence="7">Synaptosomal-associated protein</fullName>
    </recommendedName>
</protein>
<dbReference type="GO" id="GO:0031201">
    <property type="term" value="C:SNARE complex"/>
    <property type="evidence" value="ECO:0007669"/>
    <property type="project" value="TreeGrafter"/>
</dbReference>
<evidence type="ECO:0000256" key="9">
    <source>
        <dbReference type="SAM" id="MobiDB-lite"/>
    </source>
</evidence>
<keyword evidence="12" id="KW-1185">Reference proteome</keyword>
<dbReference type="OrthoDB" id="19261at2759"/>
<dbReference type="EMBL" id="REGN01006758">
    <property type="protein sequence ID" value="RNA08391.1"/>
    <property type="molecule type" value="Genomic_DNA"/>
</dbReference>
<dbReference type="InterPro" id="IPR000727">
    <property type="entry name" value="T_SNARE_dom"/>
</dbReference>
<evidence type="ECO:0000256" key="3">
    <source>
        <dbReference type="ARBA" id="ARBA00022737"/>
    </source>
</evidence>
<dbReference type="GO" id="GO:0031629">
    <property type="term" value="P:synaptic vesicle fusion to presynaptic active zone membrane"/>
    <property type="evidence" value="ECO:0007669"/>
    <property type="project" value="TreeGrafter"/>
</dbReference>
<evidence type="ECO:0000259" key="10">
    <source>
        <dbReference type="PROSITE" id="PS50192"/>
    </source>
</evidence>
<organism evidence="11 12">
    <name type="scientific">Brachionus plicatilis</name>
    <name type="common">Marine rotifer</name>
    <name type="synonym">Brachionus muelleri</name>
    <dbReference type="NCBI Taxonomy" id="10195"/>
    <lineage>
        <taxon>Eukaryota</taxon>
        <taxon>Metazoa</taxon>
        <taxon>Spiralia</taxon>
        <taxon>Gnathifera</taxon>
        <taxon>Rotifera</taxon>
        <taxon>Eurotatoria</taxon>
        <taxon>Monogononta</taxon>
        <taxon>Pseudotrocha</taxon>
        <taxon>Ploima</taxon>
        <taxon>Brachionidae</taxon>
        <taxon>Brachionus</taxon>
    </lineage>
</organism>
<evidence type="ECO:0000256" key="7">
    <source>
        <dbReference type="RuleBase" id="RU003496"/>
    </source>
</evidence>
<dbReference type="Gene3D" id="1.20.5.110">
    <property type="match status" value="2"/>
</dbReference>
<feature type="domain" description="T-SNARE coiled-coil homology" evidence="10">
    <location>
        <begin position="160"/>
        <end position="222"/>
    </location>
</feature>
<keyword evidence="5 8" id="KW-0175">Coiled coil</keyword>
<dbReference type="GO" id="GO:0005484">
    <property type="term" value="F:SNAP receptor activity"/>
    <property type="evidence" value="ECO:0007669"/>
    <property type="project" value="TreeGrafter"/>
</dbReference>
<dbReference type="CDD" id="cd15885">
    <property type="entry name" value="SNARE_SNAP25C"/>
    <property type="match status" value="1"/>
</dbReference>
<dbReference type="GO" id="GO:0043005">
    <property type="term" value="C:neuron projection"/>
    <property type="evidence" value="ECO:0007669"/>
    <property type="project" value="UniProtKB-KW"/>
</dbReference>